<reference evidence="3 4" key="1">
    <citation type="submission" date="2018-08" db="EMBL/GenBank/DDBJ databases">
        <title>A genome reference for cultivated species of the human gut microbiota.</title>
        <authorList>
            <person name="Zou Y."/>
            <person name="Xue W."/>
            <person name="Luo G."/>
        </authorList>
    </citation>
    <scope>NUCLEOTIDE SEQUENCE [LARGE SCALE GENOMIC DNA]</scope>
    <source>
        <strain evidence="3 4">AF29-2BH</strain>
    </source>
</reference>
<gene>
    <name evidence="3" type="ORF">DWZ12_08055</name>
</gene>
<feature type="transmembrane region" description="Helical" evidence="1">
    <location>
        <begin position="73"/>
        <end position="91"/>
    </location>
</feature>
<protein>
    <submittedName>
        <fullName evidence="3">Zinc ribbon domain-containing protein</fullName>
    </submittedName>
</protein>
<dbReference type="Proteomes" id="UP000283585">
    <property type="component" value="Unassembled WGS sequence"/>
</dbReference>
<dbReference type="AlphaFoldDB" id="A0A411ZR48"/>
<keyword evidence="1" id="KW-1133">Transmembrane helix</keyword>
<evidence type="ECO:0000256" key="1">
    <source>
        <dbReference type="SAM" id="Phobius"/>
    </source>
</evidence>
<evidence type="ECO:0000313" key="3">
    <source>
        <dbReference type="EMBL" id="RGQ05277.1"/>
    </source>
</evidence>
<evidence type="ECO:0000313" key="4">
    <source>
        <dbReference type="Proteomes" id="UP000283585"/>
    </source>
</evidence>
<keyword evidence="1" id="KW-0472">Membrane</keyword>
<proteinExistence type="predicted"/>
<keyword evidence="1" id="KW-0812">Transmembrane</keyword>
<comment type="caution">
    <text evidence="3">The sequence shown here is derived from an EMBL/GenBank/DDBJ whole genome shotgun (WGS) entry which is preliminary data.</text>
</comment>
<feature type="domain" description="Zinc-ribbon" evidence="2">
    <location>
        <begin position="6"/>
        <end position="26"/>
    </location>
</feature>
<dbReference type="InterPro" id="IPR026870">
    <property type="entry name" value="Zinc_ribbon_dom"/>
</dbReference>
<sequence length="201" mass="23232">MAELICPFCGKSIPDNTMYCPECGQSVNNKPVQKDNTDFWNSVNKEDLKREKQYKDLVEKESNEKRVQVRKQFFTIIMVCVVVAVSVLGFLKYQSYSKKMTDNIKQQLIGQTLTAHSDHMEGLGWIKHEYWQLTFKDESNLDYAYIKTTGPREKDEVPEYKGTYNYSISRSVTGGYSVRTNGTTYKLYVNDNNIPTGISRK</sequence>
<organism evidence="3 4">
    <name type="scientific">Blautia obeum</name>
    <dbReference type="NCBI Taxonomy" id="40520"/>
    <lineage>
        <taxon>Bacteria</taxon>
        <taxon>Bacillati</taxon>
        <taxon>Bacillota</taxon>
        <taxon>Clostridia</taxon>
        <taxon>Lachnospirales</taxon>
        <taxon>Lachnospiraceae</taxon>
        <taxon>Blautia</taxon>
    </lineage>
</organism>
<name>A0A411ZR48_9FIRM</name>
<dbReference type="EMBL" id="QRSS01000007">
    <property type="protein sequence ID" value="RGQ05277.1"/>
    <property type="molecule type" value="Genomic_DNA"/>
</dbReference>
<dbReference type="Pfam" id="PF13240">
    <property type="entry name" value="Zn_Ribbon_1"/>
    <property type="match status" value="1"/>
</dbReference>
<accession>A0A411ZR48</accession>
<evidence type="ECO:0000259" key="2">
    <source>
        <dbReference type="Pfam" id="PF13240"/>
    </source>
</evidence>